<reference evidence="5 6" key="2">
    <citation type="journal article" date="2011" name="J. Bacteriol.">
        <title>Complete genome sequence of a carbon monoxide-utilizing acetogen, Eubacterium limosum KIST612.</title>
        <authorList>
            <person name="Roh H."/>
            <person name="Ko H.J."/>
            <person name="Kim D."/>
            <person name="Choi D.G."/>
            <person name="Park S."/>
            <person name="Kim S."/>
            <person name="Chang I.S."/>
            <person name="Choi I.G."/>
        </authorList>
    </citation>
    <scope>NUCLEOTIDE SEQUENCE [LARGE SCALE GENOMIC DNA]</scope>
    <source>
        <strain evidence="5 6">KIST612</strain>
    </source>
</reference>
<dbReference type="Gene3D" id="3.40.50.10350">
    <property type="entry name" value="Glycerate kinase, domain 1"/>
    <property type="match status" value="1"/>
</dbReference>
<name>E3GNA7_9FIRM</name>
<dbReference type="InterPro" id="IPR036129">
    <property type="entry name" value="Glycerate_kinase_sf"/>
</dbReference>
<dbReference type="EMBL" id="CP002273">
    <property type="protein sequence ID" value="ADO37602.1"/>
    <property type="molecule type" value="Genomic_DNA"/>
</dbReference>
<dbReference type="HOGENOM" id="CLU_028255_0_0_9"/>
<dbReference type="GO" id="GO:0031388">
    <property type="term" value="P:organic acid phosphorylation"/>
    <property type="evidence" value="ECO:0007669"/>
    <property type="project" value="UniProtKB-UniRule"/>
</dbReference>
<dbReference type="Proteomes" id="UP000006873">
    <property type="component" value="Chromosome"/>
</dbReference>
<keyword evidence="2 4" id="KW-0808">Transferase</keyword>
<evidence type="ECO:0000256" key="1">
    <source>
        <dbReference type="ARBA" id="ARBA00006284"/>
    </source>
</evidence>
<dbReference type="NCBIfam" id="TIGR00045">
    <property type="entry name" value="glycerate kinase"/>
    <property type="match status" value="1"/>
</dbReference>
<dbReference type="PANTHER" id="PTHR21599:SF0">
    <property type="entry name" value="GLYCERATE KINASE"/>
    <property type="match status" value="1"/>
</dbReference>
<dbReference type="PIRSF" id="PIRSF006078">
    <property type="entry name" value="GlxK"/>
    <property type="match status" value="1"/>
</dbReference>
<dbReference type="Gene3D" id="3.90.1510.10">
    <property type="entry name" value="Glycerate kinase, domain 2"/>
    <property type="match status" value="1"/>
</dbReference>
<dbReference type="AlphaFoldDB" id="E3GNA7"/>
<gene>
    <name evidence="5" type="ordered locus">ELI_2621</name>
</gene>
<keyword evidence="6" id="KW-1185">Reference proteome</keyword>
<comment type="similarity">
    <text evidence="1 4">Belongs to the glycerate kinase type-1 family.</text>
</comment>
<evidence type="ECO:0000256" key="2">
    <source>
        <dbReference type="ARBA" id="ARBA00022679"/>
    </source>
</evidence>
<dbReference type="KEGG" id="elm:ELI_2621"/>
<dbReference type="GO" id="GO:0008887">
    <property type="term" value="F:glycerate kinase activity"/>
    <property type="evidence" value="ECO:0007669"/>
    <property type="project" value="UniProtKB-UniRule"/>
</dbReference>
<keyword evidence="3 4" id="KW-0418">Kinase</keyword>
<proteinExistence type="inferred from homology"/>
<evidence type="ECO:0000313" key="5">
    <source>
        <dbReference type="EMBL" id="ADO37602.1"/>
    </source>
</evidence>
<evidence type="ECO:0000313" key="6">
    <source>
        <dbReference type="Proteomes" id="UP000006873"/>
    </source>
</evidence>
<protein>
    <submittedName>
        <fullName evidence="5">Glycerate kinase</fullName>
    </submittedName>
</protein>
<dbReference type="SUPFAM" id="SSF110738">
    <property type="entry name" value="Glycerate kinase I"/>
    <property type="match status" value="1"/>
</dbReference>
<dbReference type="Pfam" id="PF02595">
    <property type="entry name" value="Gly_kinase"/>
    <property type="match status" value="1"/>
</dbReference>
<accession>E3GNA7</accession>
<dbReference type="InterPro" id="IPR018197">
    <property type="entry name" value="Glycerate_kinase_RE-like"/>
</dbReference>
<dbReference type="InterPro" id="IPR018193">
    <property type="entry name" value="Glyc_kinase_flavodox-like_fold"/>
</dbReference>
<sequence>MEENFHVIFLLKKNSQEDKMKIVIAPDSFKGSLSAEAFCSVVGREAAEIFKSVEIVKLPVSDGGEGMVDSLLAVTGGEKITAEVKGPLFEKTEAQYGILEGGTAVIEMAAASGLPLVPEGKRNPLETTTYGTGELMRDALKRGCREIILGIGGSATTDGGIGAAAALGARFLDKEGYAVPLSGKGLEKIATIDFSAVDRHWQETKITIACDVVNPLCGPLGSAAIYGPQKGADAEMIRLLDMGLNHFEGLIARQKGQEYRELPGIGAAGGLALPFVAFMGAELRPGLEIVLDVLKFDRHLQGADFVVTGEGRTDEQSAMGKVLCGVSGRAAAQGIPVVALSGALEKGYEPLYGKGLTAAFSTWKSGEGLEWQMDHAEENLSNAARNLFRLVEAFSQRG</sequence>
<organism evidence="5 6">
    <name type="scientific">Eubacterium callanderi</name>
    <dbReference type="NCBI Taxonomy" id="53442"/>
    <lineage>
        <taxon>Bacteria</taxon>
        <taxon>Bacillati</taxon>
        <taxon>Bacillota</taxon>
        <taxon>Clostridia</taxon>
        <taxon>Eubacteriales</taxon>
        <taxon>Eubacteriaceae</taxon>
        <taxon>Eubacterium</taxon>
    </lineage>
</organism>
<dbReference type="eggNOG" id="COG1929">
    <property type="taxonomic scope" value="Bacteria"/>
</dbReference>
<dbReference type="PANTHER" id="PTHR21599">
    <property type="entry name" value="GLYCERATE KINASE"/>
    <property type="match status" value="1"/>
</dbReference>
<evidence type="ECO:0000256" key="4">
    <source>
        <dbReference type="PIRNR" id="PIRNR006078"/>
    </source>
</evidence>
<reference key="1">
    <citation type="submission" date="2010-09" db="EMBL/GenBank/DDBJ databases">
        <authorList>
            <person name="Roh H."/>
            <person name="Ko H.-J."/>
            <person name="Kim D."/>
            <person name="Choi D.G."/>
            <person name="Park S."/>
            <person name="Kim S."/>
            <person name="Kim K.H."/>
            <person name="Chang I.S."/>
            <person name="Choi I.-G."/>
        </authorList>
    </citation>
    <scope>NUCLEOTIDE SEQUENCE</scope>
    <source>
        <strain>KIST612</strain>
    </source>
</reference>
<dbReference type="InterPro" id="IPR004381">
    <property type="entry name" value="Glycerate_kinase"/>
</dbReference>
<evidence type="ECO:0000256" key="3">
    <source>
        <dbReference type="ARBA" id="ARBA00022777"/>
    </source>
</evidence>